<gene>
    <name evidence="1" type="ORF">TRFO_18128</name>
</gene>
<dbReference type="RefSeq" id="XP_068365351.1">
    <property type="nucleotide sequence ID" value="XM_068499989.1"/>
</dbReference>
<dbReference type="EMBL" id="MLAK01000569">
    <property type="protein sequence ID" value="OHT12215.1"/>
    <property type="molecule type" value="Genomic_DNA"/>
</dbReference>
<keyword evidence="2" id="KW-1185">Reference proteome</keyword>
<dbReference type="Proteomes" id="UP000179807">
    <property type="component" value="Unassembled WGS sequence"/>
</dbReference>
<evidence type="ECO:0000313" key="2">
    <source>
        <dbReference type="Proteomes" id="UP000179807"/>
    </source>
</evidence>
<dbReference type="AlphaFoldDB" id="A0A1J4KLN1"/>
<name>A0A1J4KLN1_9EUKA</name>
<organism evidence="1 2">
    <name type="scientific">Tritrichomonas foetus</name>
    <dbReference type="NCBI Taxonomy" id="1144522"/>
    <lineage>
        <taxon>Eukaryota</taxon>
        <taxon>Metamonada</taxon>
        <taxon>Parabasalia</taxon>
        <taxon>Tritrichomonadida</taxon>
        <taxon>Tritrichomonadidae</taxon>
        <taxon>Tritrichomonas</taxon>
    </lineage>
</organism>
<accession>A0A1J4KLN1</accession>
<proteinExistence type="predicted"/>
<protein>
    <submittedName>
        <fullName evidence="1">Uncharacterized protein</fullName>
    </submittedName>
</protein>
<sequence length="219" mass="25143">MSKYPARVDAVSISDRELDLLILECYPVRRPLLIPSTKNKIGEVLSHSGIMCVTAQGSYLIEFMCDNIVYVKAVKGYHPGEDFDFDDFHFIHDDHTGQNPSRPVTLRRIAVSMAYYMEGKKFDTFTHNCHLARYLAMKKYGMTSRNPKKAKRNIFFQGFFDFFSGNKKKKEENKEIRTNISNSDVNDQNLIGNEKSNPKIIDAKGIEQNNVVLCDNKND</sequence>
<dbReference type="GeneID" id="94834693"/>
<reference evidence="1" key="1">
    <citation type="submission" date="2016-10" db="EMBL/GenBank/DDBJ databases">
        <authorList>
            <person name="Benchimol M."/>
            <person name="Almeida L.G."/>
            <person name="Vasconcelos A.T."/>
            <person name="Perreira-Neves A."/>
            <person name="Rosa I.A."/>
            <person name="Tasca T."/>
            <person name="Bogo M.R."/>
            <person name="de Souza W."/>
        </authorList>
    </citation>
    <scope>NUCLEOTIDE SEQUENCE [LARGE SCALE GENOMIC DNA]</scope>
    <source>
        <strain evidence="1">K</strain>
    </source>
</reference>
<comment type="caution">
    <text evidence="1">The sequence shown here is derived from an EMBL/GenBank/DDBJ whole genome shotgun (WGS) entry which is preliminary data.</text>
</comment>
<evidence type="ECO:0000313" key="1">
    <source>
        <dbReference type="EMBL" id="OHT12215.1"/>
    </source>
</evidence>
<dbReference type="VEuPathDB" id="TrichDB:TRFO_18128"/>